<dbReference type="Proteomes" id="UP001460888">
    <property type="component" value="Unassembled WGS sequence"/>
</dbReference>
<sequence>MFYFAYGSNMLTARLAERVPTVRPVGRGWLPSHQLHFHLSGSDESGKCNILHTGDHSDIVHGALYELDADRLDRLHAAEGPPYTFLELEIGTPDGPIRAATYRGRSEYLDDELVPFEWYRDFVVHGGHEHGLPADYLAALESVPCQPDPNAERAEMNRRILRHTATNIRLSALR</sequence>
<dbReference type="PANTHER" id="PTHR12935">
    <property type="entry name" value="GAMMA-GLUTAMYLCYCLOTRANSFERASE"/>
    <property type="match status" value="1"/>
</dbReference>
<gene>
    <name evidence="2" type="ORF">SADO_09062</name>
</gene>
<accession>A0ABV2B0H4</accession>
<name>A0ABV2B0H4_9GAMM</name>
<dbReference type="InterPro" id="IPR017939">
    <property type="entry name" value="G-Glutamylcylcotransferase"/>
</dbReference>
<dbReference type="InterPro" id="IPR013024">
    <property type="entry name" value="GGCT-like"/>
</dbReference>
<dbReference type="RefSeq" id="WP_353110977.1">
    <property type="nucleotide sequence ID" value="NZ_APND01000002.1"/>
</dbReference>
<evidence type="ECO:0000313" key="2">
    <source>
        <dbReference type="EMBL" id="MES1929395.1"/>
    </source>
</evidence>
<dbReference type="CDD" id="cd06661">
    <property type="entry name" value="GGCT_like"/>
    <property type="match status" value="1"/>
</dbReference>
<dbReference type="Pfam" id="PF13772">
    <property type="entry name" value="AIG2_2"/>
    <property type="match status" value="1"/>
</dbReference>
<dbReference type="SUPFAM" id="SSF110857">
    <property type="entry name" value="Gamma-glutamyl cyclotransferase-like"/>
    <property type="match status" value="1"/>
</dbReference>
<comment type="caution">
    <text evidence="2">The sequence shown here is derived from an EMBL/GenBank/DDBJ whole genome shotgun (WGS) entry which is preliminary data.</text>
</comment>
<protein>
    <recommendedName>
        <fullName evidence="4">Gamma-glutamylcyclotransferase</fullName>
    </recommendedName>
</protein>
<keyword evidence="3" id="KW-1185">Reference proteome</keyword>
<evidence type="ECO:0000256" key="1">
    <source>
        <dbReference type="ARBA" id="ARBA00023239"/>
    </source>
</evidence>
<dbReference type="PANTHER" id="PTHR12935:SF0">
    <property type="entry name" value="GAMMA-GLUTAMYLCYCLOTRANSFERASE"/>
    <property type="match status" value="1"/>
</dbReference>
<reference evidence="2 3" key="1">
    <citation type="submission" date="2013-03" db="EMBL/GenBank/DDBJ databases">
        <title>Salinisphaera dokdonensis CL-ES53 Genome Sequencing.</title>
        <authorList>
            <person name="Li C."/>
            <person name="Lai Q."/>
            <person name="Shao Z."/>
        </authorList>
    </citation>
    <scope>NUCLEOTIDE SEQUENCE [LARGE SCALE GENOMIC DNA]</scope>
    <source>
        <strain evidence="2 3">CL-ES53</strain>
    </source>
</reference>
<keyword evidence="1" id="KW-0456">Lyase</keyword>
<evidence type="ECO:0000313" key="3">
    <source>
        <dbReference type="Proteomes" id="UP001460888"/>
    </source>
</evidence>
<dbReference type="Gene3D" id="3.10.490.10">
    <property type="entry name" value="Gamma-glutamyl cyclotransferase-like"/>
    <property type="match status" value="1"/>
</dbReference>
<evidence type="ECO:0008006" key="4">
    <source>
        <dbReference type="Google" id="ProtNLM"/>
    </source>
</evidence>
<organism evidence="2 3">
    <name type="scientific">Salinisphaera dokdonensis CL-ES53</name>
    <dbReference type="NCBI Taxonomy" id="1304272"/>
    <lineage>
        <taxon>Bacteria</taxon>
        <taxon>Pseudomonadati</taxon>
        <taxon>Pseudomonadota</taxon>
        <taxon>Gammaproteobacteria</taxon>
        <taxon>Salinisphaerales</taxon>
        <taxon>Salinisphaeraceae</taxon>
        <taxon>Salinisphaera</taxon>
    </lineage>
</organism>
<dbReference type="InterPro" id="IPR036568">
    <property type="entry name" value="GGCT-like_sf"/>
</dbReference>
<proteinExistence type="predicted"/>
<dbReference type="EMBL" id="APND01000002">
    <property type="protein sequence ID" value="MES1929395.1"/>
    <property type="molecule type" value="Genomic_DNA"/>
</dbReference>